<comment type="caution">
    <text evidence="1">The sequence shown here is derived from an EMBL/GenBank/DDBJ whole genome shotgun (WGS) entry which is preliminary data.</text>
</comment>
<dbReference type="Proteomes" id="UP000612585">
    <property type="component" value="Unassembled WGS sequence"/>
</dbReference>
<evidence type="ECO:0000313" key="1">
    <source>
        <dbReference type="EMBL" id="GIJ62071.1"/>
    </source>
</evidence>
<name>A0A8J3ZDT6_9ACTN</name>
<dbReference type="EMBL" id="BOPG01000075">
    <property type="protein sequence ID" value="GIJ62071.1"/>
    <property type="molecule type" value="Genomic_DNA"/>
</dbReference>
<protein>
    <submittedName>
        <fullName evidence="1">Uncharacterized protein</fullName>
    </submittedName>
</protein>
<accession>A0A8J3ZDT6</accession>
<reference evidence="1" key="1">
    <citation type="submission" date="2021-01" db="EMBL/GenBank/DDBJ databases">
        <title>Whole genome shotgun sequence of Virgisporangium aurantiacum NBRC 16421.</title>
        <authorList>
            <person name="Komaki H."/>
            <person name="Tamura T."/>
        </authorList>
    </citation>
    <scope>NUCLEOTIDE SEQUENCE</scope>
    <source>
        <strain evidence="1">NBRC 16421</strain>
    </source>
</reference>
<dbReference type="AlphaFoldDB" id="A0A8J3ZDT6"/>
<dbReference type="RefSeq" id="WP_204007474.1">
    <property type="nucleotide sequence ID" value="NZ_BOPG01000075.1"/>
</dbReference>
<sequence>MTFEDFPVRDATVRVFDHSHEPDSDDASDMYVLDVFGISVLVRLRTSRAHPASRPQLYIHIDNEARPPTDLAVEVANGGETHHQL</sequence>
<evidence type="ECO:0000313" key="2">
    <source>
        <dbReference type="Proteomes" id="UP000612585"/>
    </source>
</evidence>
<organism evidence="1 2">
    <name type="scientific">Virgisporangium aurantiacum</name>
    <dbReference type="NCBI Taxonomy" id="175570"/>
    <lineage>
        <taxon>Bacteria</taxon>
        <taxon>Bacillati</taxon>
        <taxon>Actinomycetota</taxon>
        <taxon>Actinomycetes</taxon>
        <taxon>Micromonosporales</taxon>
        <taxon>Micromonosporaceae</taxon>
        <taxon>Virgisporangium</taxon>
    </lineage>
</organism>
<keyword evidence="2" id="KW-1185">Reference proteome</keyword>
<proteinExistence type="predicted"/>
<gene>
    <name evidence="1" type="ORF">Vau01_095870</name>
</gene>